<reference evidence="2" key="1">
    <citation type="submission" date="2022-10" db="EMBL/GenBank/DDBJ databases">
        <title>Chitiniphilus purpureus sp. nov., a novel chitin-degrading bacterium isolated from crawfish pond sediment.</title>
        <authorList>
            <person name="Li K."/>
        </authorList>
    </citation>
    <scope>NUCLEOTIDE SEQUENCE</scope>
    <source>
        <strain evidence="2">CD1</strain>
    </source>
</reference>
<evidence type="ECO:0000313" key="3">
    <source>
        <dbReference type="Proteomes" id="UP001061302"/>
    </source>
</evidence>
<dbReference type="CDD" id="cd02976">
    <property type="entry name" value="NrdH"/>
    <property type="match status" value="1"/>
</dbReference>
<gene>
    <name evidence="2" type="ORF">N8I74_09825</name>
</gene>
<proteinExistence type="predicted"/>
<dbReference type="PROSITE" id="PS51354">
    <property type="entry name" value="GLUTAREDOXIN_2"/>
    <property type="match status" value="1"/>
</dbReference>
<name>A0ABY6DH08_9NEIS</name>
<feature type="domain" description="Glutaredoxin" evidence="1">
    <location>
        <begin position="52"/>
        <end position="108"/>
    </location>
</feature>
<evidence type="ECO:0000313" key="2">
    <source>
        <dbReference type="EMBL" id="UXY13625.1"/>
    </source>
</evidence>
<dbReference type="PROSITE" id="PS00195">
    <property type="entry name" value="GLUTAREDOXIN_1"/>
    <property type="match status" value="1"/>
</dbReference>
<dbReference type="Pfam" id="PF00462">
    <property type="entry name" value="Glutaredoxin"/>
    <property type="match status" value="1"/>
</dbReference>
<protein>
    <recommendedName>
        <fullName evidence="1">Glutaredoxin domain-containing protein</fullName>
    </recommendedName>
</protein>
<dbReference type="PANTHER" id="PTHR34386">
    <property type="entry name" value="GLUTAREDOXIN"/>
    <property type="match status" value="1"/>
</dbReference>
<sequence length="129" mass="14315">MRGMIKSMVHYALFLAVGLGAGYAAVQGAAWFKSRPETGDYQAYYPDPSVKVVLYGTAWCPYCAKARAYLKARNVAYLDLDVEKQPDARRQFEQLGGNSFPLVLIGNRKIAGFDPDQFDSALNLLTQAR</sequence>
<dbReference type="Gene3D" id="3.40.30.10">
    <property type="entry name" value="Glutaredoxin"/>
    <property type="match status" value="1"/>
</dbReference>
<keyword evidence="3" id="KW-1185">Reference proteome</keyword>
<evidence type="ECO:0000259" key="1">
    <source>
        <dbReference type="Pfam" id="PF00462"/>
    </source>
</evidence>
<dbReference type="InterPro" id="IPR011767">
    <property type="entry name" value="GLR_AS"/>
</dbReference>
<dbReference type="Proteomes" id="UP001061302">
    <property type="component" value="Chromosome"/>
</dbReference>
<dbReference type="PANTHER" id="PTHR34386:SF1">
    <property type="entry name" value="GLUTAREDOXIN-LIKE PROTEIN NRDH"/>
    <property type="match status" value="1"/>
</dbReference>
<dbReference type="RefSeq" id="WP_263122832.1">
    <property type="nucleotide sequence ID" value="NZ_CP106753.1"/>
</dbReference>
<dbReference type="InterPro" id="IPR036249">
    <property type="entry name" value="Thioredoxin-like_sf"/>
</dbReference>
<dbReference type="SUPFAM" id="SSF52833">
    <property type="entry name" value="Thioredoxin-like"/>
    <property type="match status" value="1"/>
</dbReference>
<dbReference type="InterPro" id="IPR051548">
    <property type="entry name" value="Grx-like_ET"/>
</dbReference>
<organism evidence="2 3">
    <name type="scientific">Chitiniphilus purpureus</name>
    <dbReference type="NCBI Taxonomy" id="2981137"/>
    <lineage>
        <taxon>Bacteria</taxon>
        <taxon>Pseudomonadati</taxon>
        <taxon>Pseudomonadota</taxon>
        <taxon>Betaproteobacteria</taxon>
        <taxon>Neisseriales</taxon>
        <taxon>Chitinibacteraceae</taxon>
        <taxon>Chitiniphilus</taxon>
    </lineage>
</organism>
<dbReference type="InterPro" id="IPR002109">
    <property type="entry name" value="Glutaredoxin"/>
</dbReference>
<dbReference type="EMBL" id="CP106753">
    <property type="protein sequence ID" value="UXY13625.1"/>
    <property type="molecule type" value="Genomic_DNA"/>
</dbReference>
<accession>A0ABY6DH08</accession>